<name>I0IDF5_PHYMF</name>
<comment type="similarity">
    <text evidence="1">Belongs to the glycosyl hydrolase 38 family.</text>
</comment>
<dbReference type="GO" id="GO:0030246">
    <property type="term" value="F:carbohydrate binding"/>
    <property type="evidence" value="ECO:0007669"/>
    <property type="project" value="InterPro"/>
</dbReference>
<dbReference type="InterPro" id="IPR027291">
    <property type="entry name" value="Glyco_hydro_38_N_sf"/>
</dbReference>
<dbReference type="SMART" id="SM00872">
    <property type="entry name" value="Alpha-mann_mid"/>
    <property type="match status" value="1"/>
</dbReference>
<evidence type="ECO:0000256" key="1">
    <source>
        <dbReference type="ARBA" id="ARBA00009792"/>
    </source>
</evidence>
<dbReference type="EMBL" id="AP012338">
    <property type="protein sequence ID" value="BAM03293.1"/>
    <property type="molecule type" value="Genomic_DNA"/>
</dbReference>
<dbReference type="KEGG" id="phm:PSMK_11340"/>
<sequence>MLPKTGHLQFIPSRIEATHRALLAETWAVCGGPLAVSRAEATTAETTIADAHALAYEPVTRTPLFWGKRFDQGWWKVQIPAGEGPRWLDWRDRGEATAYWRGTAVAGIDPGHTRLRLPDDLIASGGTLLIESTCARTGIWVPGAGEGVDARGSEFKGAFLCSRDEEAWAASFDVEVLLGLAIALHRRDNPGRSDLPNGFGWRAPIENLDPLGRRILVGLDAAVDAYDHGGPAALREVTGALLASLPAAATASTVLLTGHMHIDLVWLWPERTGEFKAVHSLANALDVGSRYPELVFNQSQPAMLEAVQRRDPGLHRRLIEAAKPGPEGRPGFEPLGAMYVESDTQLPCGEALVRAFELGQAGFRKLRPDGRDSPIVWLPDVFGYSAALPTIMAGFGVPYFYTTKMHWSGATRIPYSSFKWRGMDGSEVLTHLSWNFYNAAATVDEVLHPALQDRQSGVHDETLLAVGYGDGGGGPNDAMAERVRRMNDLAGMPRTGWGTVEGFFDRLDEKRDRLPTYAGEMYLEYHRGVQTTRSELKARFRALERALQLREAAACLPGGAPAPGSEAAGRLTHAWKRCVFAQFHDYIPGSSVPDVYDEALPELASLAEEMEAAAEASLEASGDRPIVFNPLPVPRTEEVGGRMVELPPLAAVAAASLREADLPATSLSLSAEAATLDNGRVRVVFNASGEAESLASRGTALPLRSPAGRLFTFPDRPAKYEAWDIDLPTLSNGRVVDTPAERSVEGEGTHAPTLVFRRALGRKSRAELRYRLLPGESVVRLEIRLDWRDERTLLKWSAETGFTGGRARYGAPYGAVLRPQSPGPLAHDAAFEVPGSRWAAVSDDTESEGFQLVTEAKYGFGARDGLLHCSLIRSALSTAHSGGGNDSAGTGPSVTDLGEHTIRLAFGPHADSAPRAEQPAALADRLFTPAVEAVGSAAHAGLLGVEGGESLVPAWAKPAADGDGDGAAGARGFTLRLHETLGRRGTATLMLADGFAAERVDLRGRRLGDAGGVDGPRVPIGFTAYQIVSLAIRRK</sequence>
<dbReference type="EC" id="3.2.1.24" evidence="6"/>
<dbReference type="Gene3D" id="1.20.1270.50">
    <property type="entry name" value="Glycoside hydrolase family 38, central domain"/>
    <property type="match status" value="1"/>
</dbReference>
<evidence type="ECO:0000256" key="2">
    <source>
        <dbReference type="ARBA" id="ARBA00022723"/>
    </source>
</evidence>
<keyword evidence="7" id="KW-1185">Reference proteome</keyword>
<dbReference type="HOGENOM" id="CLU_003442_1_0_0"/>
<dbReference type="InterPro" id="IPR015341">
    <property type="entry name" value="Glyco_hydro_38_cen"/>
</dbReference>
<dbReference type="InterPro" id="IPR011682">
    <property type="entry name" value="Glyco_hydro_38_C"/>
</dbReference>
<dbReference type="STRING" id="1142394.PSMK_11340"/>
<dbReference type="InterPro" id="IPR028995">
    <property type="entry name" value="Glyco_hydro_57/38_cen_sf"/>
</dbReference>
<dbReference type="GO" id="GO:0004559">
    <property type="term" value="F:alpha-mannosidase activity"/>
    <property type="evidence" value="ECO:0007669"/>
    <property type="project" value="UniProtKB-EC"/>
</dbReference>
<dbReference type="SUPFAM" id="SSF74650">
    <property type="entry name" value="Galactose mutarotase-like"/>
    <property type="match status" value="1"/>
</dbReference>
<dbReference type="OrthoDB" id="9772207at2"/>
<dbReference type="SUPFAM" id="SSF88688">
    <property type="entry name" value="Families 57/38 glycoside transferase middle domain"/>
    <property type="match status" value="1"/>
</dbReference>
<evidence type="ECO:0000256" key="3">
    <source>
        <dbReference type="ARBA" id="ARBA00022801"/>
    </source>
</evidence>
<dbReference type="Gene3D" id="3.20.110.10">
    <property type="entry name" value="Glycoside hydrolase 38, N terminal domain"/>
    <property type="match status" value="1"/>
</dbReference>
<dbReference type="AlphaFoldDB" id="I0IDF5"/>
<dbReference type="GO" id="GO:0009313">
    <property type="term" value="P:oligosaccharide catabolic process"/>
    <property type="evidence" value="ECO:0007669"/>
    <property type="project" value="TreeGrafter"/>
</dbReference>
<dbReference type="GO" id="GO:0046872">
    <property type="term" value="F:metal ion binding"/>
    <property type="evidence" value="ECO:0007669"/>
    <property type="project" value="UniProtKB-KW"/>
</dbReference>
<dbReference type="CDD" id="cd10789">
    <property type="entry name" value="GH38N_AMII_ER_cytosolic"/>
    <property type="match status" value="1"/>
</dbReference>
<dbReference type="eggNOG" id="COG0383">
    <property type="taxonomic scope" value="Bacteria"/>
</dbReference>
<evidence type="ECO:0000256" key="4">
    <source>
        <dbReference type="ARBA" id="ARBA00023295"/>
    </source>
</evidence>
<dbReference type="RefSeq" id="WP_014436512.1">
    <property type="nucleotide sequence ID" value="NC_017080.1"/>
</dbReference>
<gene>
    <name evidence="6" type="ordered locus">PSMK_11340</name>
</gene>
<dbReference type="InterPro" id="IPR011013">
    <property type="entry name" value="Gal_mutarotase_sf_dom"/>
</dbReference>
<keyword evidence="3 6" id="KW-0378">Hydrolase</keyword>
<keyword evidence="2" id="KW-0479">Metal-binding</keyword>
<dbReference type="Pfam" id="PF01074">
    <property type="entry name" value="Glyco_hydro_38N"/>
    <property type="match status" value="1"/>
</dbReference>
<organism evidence="6 7">
    <name type="scientific">Phycisphaera mikurensis (strain NBRC 102666 / KCTC 22515 / FYK2301M01)</name>
    <dbReference type="NCBI Taxonomy" id="1142394"/>
    <lineage>
        <taxon>Bacteria</taxon>
        <taxon>Pseudomonadati</taxon>
        <taxon>Planctomycetota</taxon>
        <taxon>Phycisphaerae</taxon>
        <taxon>Phycisphaerales</taxon>
        <taxon>Phycisphaeraceae</taxon>
        <taxon>Phycisphaera</taxon>
    </lineage>
</organism>
<proteinExistence type="inferred from homology"/>
<dbReference type="InterPro" id="IPR000602">
    <property type="entry name" value="Glyco_hydro_38_N"/>
</dbReference>
<evidence type="ECO:0000313" key="6">
    <source>
        <dbReference type="EMBL" id="BAM03293.1"/>
    </source>
</evidence>
<dbReference type="Pfam" id="PF09261">
    <property type="entry name" value="Alpha-mann_mid"/>
    <property type="match status" value="1"/>
</dbReference>
<feature type="domain" description="Glycoside hydrolase family 38 central" evidence="5">
    <location>
        <begin position="524"/>
        <end position="603"/>
    </location>
</feature>
<dbReference type="InterPro" id="IPR037094">
    <property type="entry name" value="Glyco_hydro_38_cen_sf"/>
</dbReference>
<reference evidence="6 7" key="1">
    <citation type="submission" date="2012-02" db="EMBL/GenBank/DDBJ databases">
        <title>Complete genome sequence of Phycisphaera mikurensis NBRC 102666.</title>
        <authorList>
            <person name="Ankai A."/>
            <person name="Hosoyama A."/>
            <person name="Terui Y."/>
            <person name="Sekine M."/>
            <person name="Fukai R."/>
            <person name="Kato Y."/>
            <person name="Nakamura S."/>
            <person name="Yamada-Narita S."/>
            <person name="Kawakoshi A."/>
            <person name="Fukunaga Y."/>
            <person name="Yamazaki S."/>
            <person name="Fujita N."/>
        </authorList>
    </citation>
    <scope>NUCLEOTIDE SEQUENCE [LARGE SCALE GENOMIC DNA]</scope>
    <source>
        <strain evidence="7">NBRC 102666 / KCTC 22515 / FYK2301M01</strain>
    </source>
</reference>
<dbReference type="GO" id="GO:0006013">
    <property type="term" value="P:mannose metabolic process"/>
    <property type="evidence" value="ECO:0007669"/>
    <property type="project" value="InterPro"/>
</dbReference>
<keyword evidence="4 6" id="KW-0326">Glycosidase</keyword>
<evidence type="ECO:0000259" key="5">
    <source>
        <dbReference type="SMART" id="SM00872"/>
    </source>
</evidence>
<dbReference type="Pfam" id="PF07748">
    <property type="entry name" value="Glyco_hydro_38C"/>
    <property type="match status" value="1"/>
</dbReference>
<dbReference type="PANTHER" id="PTHR46017:SF1">
    <property type="entry name" value="ALPHA-MANNOSIDASE 2C1"/>
    <property type="match status" value="1"/>
</dbReference>
<protein>
    <submittedName>
        <fullName evidence="6">Alpha-mannosidase</fullName>
        <ecNumber evidence="6">3.2.1.24</ecNumber>
    </submittedName>
</protein>
<dbReference type="PANTHER" id="PTHR46017">
    <property type="entry name" value="ALPHA-MANNOSIDASE 2C1"/>
    <property type="match status" value="1"/>
</dbReference>
<evidence type="ECO:0000313" key="7">
    <source>
        <dbReference type="Proteomes" id="UP000007881"/>
    </source>
</evidence>
<dbReference type="Gene3D" id="2.70.98.30">
    <property type="entry name" value="Golgi alpha-mannosidase II, domain 4"/>
    <property type="match status" value="1"/>
</dbReference>
<dbReference type="InterPro" id="IPR011330">
    <property type="entry name" value="Glyco_hydro/deAcase_b/a-brl"/>
</dbReference>
<accession>I0IDF5</accession>
<dbReference type="Proteomes" id="UP000007881">
    <property type="component" value="Chromosome"/>
</dbReference>
<dbReference type="SUPFAM" id="SSF88713">
    <property type="entry name" value="Glycoside hydrolase/deacetylase"/>
    <property type="match status" value="1"/>
</dbReference>